<keyword evidence="10" id="KW-0539">Nucleus</keyword>
<dbReference type="FunFam" id="3.30.160.60:FF:000097">
    <property type="entry name" value="Zinc finger protein"/>
    <property type="match status" value="1"/>
</dbReference>
<dbReference type="Pfam" id="PF00096">
    <property type="entry name" value="zf-C2H2"/>
    <property type="match status" value="7"/>
</dbReference>
<dbReference type="OrthoDB" id="9411774at2759"/>
<dbReference type="Gene3D" id="3.30.160.60">
    <property type="entry name" value="Classic Zinc Finger"/>
    <property type="match status" value="10"/>
</dbReference>
<dbReference type="InterPro" id="IPR050758">
    <property type="entry name" value="Znf_C2H2-type"/>
</dbReference>
<protein>
    <recommendedName>
        <fullName evidence="13">C2H2-type domain-containing protein</fullName>
    </recommendedName>
</protein>
<feature type="domain" description="C2H2-type" evidence="13">
    <location>
        <begin position="490"/>
        <end position="517"/>
    </location>
</feature>
<dbReference type="GO" id="GO:0008270">
    <property type="term" value="F:zinc ion binding"/>
    <property type="evidence" value="ECO:0007669"/>
    <property type="project" value="UniProtKB-KW"/>
</dbReference>
<keyword evidence="15" id="KW-1185">Reference proteome</keyword>
<keyword evidence="8" id="KW-0238">DNA-binding</keyword>
<dbReference type="PROSITE" id="PS00028">
    <property type="entry name" value="ZINC_FINGER_C2H2_1"/>
    <property type="match status" value="11"/>
</dbReference>
<evidence type="ECO:0000256" key="10">
    <source>
        <dbReference type="ARBA" id="ARBA00023242"/>
    </source>
</evidence>
<feature type="region of interest" description="Disordered" evidence="12">
    <location>
        <begin position="308"/>
        <end position="337"/>
    </location>
</feature>
<sequence>METADSSRMLCRPSALTSFRAFLDTWSTLHRNQNVFDLSHATSVLIQTEDHTIGSVLECRYCGVCFNSNSELAVHLSVAHSSKAFHCNTCDAIFYDDKDQFMEHLKSHDQQHDSWSEYADRNISVPTLMGLASAVTESTKSARVKKQSVRKKKSYPCSVCGSILSRSFDLKRHMRIHKPLEKENNSKRMQFHCTYCSKILTRKSDLKKHILAVHTFKPSEGNFSNLRSCSLSKGDSELPLEVELSSEVGSETSKQPKQCEFSCDVCRKTYTRKYDMMKHRKQHMLEELGQMGNIYENDDTGDYLLHHTKTPQEMSKRDSKETDAVDNTSKKKQDDISRAKVEVNGRTVYHCDQCNKHIVTRYSYVRHLRIHTGEKPFTCHVCGKQFRVQALLSRHVREVHDRIKNHACDICGRRFANSNARNDHRRTHTGERPCVCHLCGKAFKTKASLFVHSKFHSDIFPHPCSQCDKRFRRRQQLNIHMLHHTGEKPHTCRFCGKSFRLSKTLKDHTLIHTNKETFECVVCRKHFAQERYLKNHARNHRLQVTSRNLVAN</sequence>
<feature type="domain" description="C2H2-type" evidence="13">
    <location>
        <begin position="406"/>
        <end position="433"/>
    </location>
</feature>
<dbReference type="FunFam" id="3.30.160.60:FF:002343">
    <property type="entry name" value="Zinc finger protein 33A"/>
    <property type="match status" value="1"/>
</dbReference>
<name>A0A6L2PJW6_COPFO</name>
<evidence type="ECO:0000256" key="7">
    <source>
        <dbReference type="ARBA" id="ARBA00023015"/>
    </source>
</evidence>
<evidence type="ECO:0000313" key="15">
    <source>
        <dbReference type="Proteomes" id="UP000502823"/>
    </source>
</evidence>
<evidence type="ECO:0000259" key="13">
    <source>
        <dbReference type="PROSITE" id="PS50157"/>
    </source>
</evidence>
<dbReference type="SMART" id="SM00355">
    <property type="entry name" value="ZnF_C2H2"/>
    <property type="match status" value="12"/>
</dbReference>
<keyword evidence="3" id="KW-0479">Metal-binding</keyword>
<comment type="function">
    <text evidence="1">May be involved in transcriptional regulation.</text>
</comment>
<feature type="domain" description="C2H2-type" evidence="13">
    <location>
        <begin position="434"/>
        <end position="461"/>
    </location>
</feature>
<feature type="domain" description="C2H2-type" evidence="13">
    <location>
        <begin position="518"/>
        <end position="545"/>
    </location>
</feature>
<comment type="caution">
    <text evidence="14">The sequence shown here is derived from an EMBL/GenBank/DDBJ whole genome shotgun (WGS) entry which is preliminary data.</text>
</comment>
<feature type="domain" description="C2H2-type" evidence="13">
    <location>
        <begin position="261"/>
        <end position="288"/>
    </location>
</feature>
<feature type="domain" description="C2H2-type" evidence="13">
    <location>
        <begin position="57"/>
        <end position="85"/>
    </location>
</feature>
<proteinExistence type="predicted"/>
<dbReference type="GO" id="GO:0005634">
    <property type="term" value="C:nucleus"/>
    <property type="evidence" value="ECO:0007669"/>
    <property type="project" value="UniProtKB-SubCell"/>
</dbReference>
<feature type="domain" description="C2H2-type" evidence="13">
    <location>
        <begin position="462"/>
        <end position="489"/>
    </location>
</feature>
<feature type="domain" description="C2H2-type" evidence="13">
    <location>
        <begin position="191"/>
        <end position="219"/>
    </location>
</feature>
<dbReference type="GO" id="GO:0006355">
    <property type="term" value="P:regulation of DNA-templated transcription"/>
    <property type="evidence" value="ECO:0007669"/>
    <property type="project" value="UniProtKB-ARBA"/>
</dbReference>
<dbReference type="PANTHER" id="PTHR23234">
    <property type="entry name" value="ZNF44 PROTEIN"/>
    <property type="match status" value="1"/>
</dbReference>
<dbReference type="Pfam" id="PF13912">
    <property type="entry name" value="zf-C2H2_6"/>
    <property type="match status" value="1"/>
</dbReference>
<evidence type="ECO:0000256" key="6">
    <source>
        <dbReference type="ARBA" id="ARBA00022833"/>
    </source>
</evidence>
<evidence type="ECO:0000256" key="5">
    <source>
        <dbReference type="ARBA" id="ARBA00022771"/>
    </source>
</evidence>
<gene>
    <name evidence="14" type="ORF">Cfor_00171</name>
</gene>
<evidence type="ECO:0000256" key="4">
    <source>
        <dbReference type="ARBA" id="ARBA00022737"/>
    </source>
</evidence>
<evidence type="ECO:0000256" key="2">
    <source>
        <dbReference type="ARBA" id="ARBA00004123"/>
    </source>
</evidence>
<keyword evidence="4" id="KW-0677">Repeat</keyword>
<dbReference type="AlphaFoldDB" id="A0A6L2PJW6"/>
<feature type="domain" description="C2H2-type" evidence="13">
    <location>
        <begin position="155"/>
        <end position="182"/>
    </location>
</feature>
<feature type="domain" description="C2H2-type" evidence="13">
    <location>
        <begin position="349"/>
        <end position="376"/>
    </location>
</feature>
<accession>A0A6L2PJW6</accession>
<keyword evidence="6" id="KW-0862">Zinc</keyword>
<evidence type="ECO:0000256" key="1">
    <source>
        <dbReference type="ARBA" id="ARBA00003767"/>
    </source>
</evidence>
<dbReference type="PROSITE" id="PS50157">
    <property type="entry name" value="ZINC_FINGER_C2H2_2"/>
    <property type="match status" value="11"/>
</dbReference>
<dbReference type="Proteomes" id="UP000502823">
    <property type="component" value="Unassembled WGS sequence"/>
</dbReference>
<dbReference type="EMBL" id="BLKM01010615">
    <property type="protein sequence ID" value="GFG30778.1"/>
    <property type="molecule type" value="Genomic_DNA"/>
</dbReference>
<comment type="subcellular location">
    <subcellularLocation>
        <location evidence="2">Nucleus</location>
    </subcellularLocation>
</comment>
<dbReference type="SUPFAM" id="SSF57667">
    <property type="entry name" value="beta-beta-alpha zinc fingers"/>
    <property type="match status" value="6"/>
</dbReference>
<evidence type="ECO:0000256" key="11">
    <source>
        <dbReference type="PROSITE-ProRule" id="PRU00042"/>
    </source>
</evidence>
<dbReference type="InterPro" id="IPR013087">
    <property type="entry name" value="Znf_C2H2_type"/>
</dbReference>
<evidence type="ECO:0000256" key="3">
    <source>
        <dbReference type="ARBA" id="ARBA00022723"/>
    </source>
</evidence>
<feature type="domain" description="C2H2-type" evidence="13">
    <location>
        <begin position="377"/>
        <end position="405"/>
    </location>
</feature>
<reference evidence="15" key="1">
    <citation type="submission" date="2020-01" db="EMBL/GenBank/DDBJ databases">
        <title>Draft genome sequence of the Termite Coptotermes fromosanus.</title>
        <authorList>
            <person name="Itakura S."/>
            <person name="Yosikawa Y."/>
            <person name="Umezawa K."/>
        </authorList>
    </citation>
    <scope>NUCLEOTIDE SEQUENCE [LARGE SCALE GENOMIC DNA]</scope>
</reference>
<keyword evidence="9" id="KW-0804">Transcription</keyword>
<organism evidence="14 15">
    <name type="scientific">Coptotermes formosanus</name>
    <name type="common">Formosan subterranean termite</name>
    <dbReference type="NCBI Taxonomy" id="36987"/>
    <lineage>
        <taxon>Eukaryota</taxon>
        <taxon>Metazoa</taxon>
        <taxon>Ecdysozoa</taxon>
        <taxon>Arthropoda</taxon>
        <taxon>Hexapoda</taxon>
        <taxon>Insecta</taxon>
        <taxon>Pterygota</taxon>
        <taxon>Neoptera</taxon>
        <taxon>Polyneoptera</taxon>
        <taxon>Dictyoptera</taxon>
        <taxon>Blattodea</taxon>
        <taxon>Blattoidea</taxon>
        <taxon>Termitoidae</taxon>
        <taxon>Rhinotermitidae</taxon>
        <taxon>Coptotermes</taxon>
    </lineage>
</organism>
<dbReference type="PANTHER" id="PTHR23234:SF10">
    <property type="entry name" value="RIKEN CDNA 6720489N17 GENE-RELATED"/>
    <property type="match status" value="1"/>
</dbReference>
<dbReference type="FunFam" id="3.30.160.60:FF:000534">
    <property type="entry name" value="zinc finger protein 674"/>
    <property type="match status" value="1"/>
</dbReference>
<evidence type="ECO:0000256" key="9">
    <source>
        <dbReference type="ARBA" id="ARBA00023163"/>
    </source>
</evidence>
<keyword evidence="7" id="KW-0805">Transcription regulation</keyword>
<evidence type="ECO:0000313" key="14">
    <source>
        <dbReference type="EMBL" id="GFG30778.1"/>
    </source>
</evidence>
<dbReference type="InParanoid" id="A0A6L2PJW6"/>
<evidence type="ECO:0000256" key="8">
    <source>
        <dbReference type="ARBA" id="ARBA00023125"/>
    </source>
</evidence>
<dbReference type="FunFam" id="3.30.160.60:FF:000446">
    <property type="entry name" value="Zinc finger protein"/>
    <property type="match status" value="1"/>
</dbReference>
<dbReference type="GO" id="GO:0003677">
    <property type="term" value="F:DNA binding"/>
    <property type="evidence" value="ECO:0007669"/>
    <property type="project" value="UniProtKB-KW"/>
</dbReference>
<evidence type="ECO:0000256" key="12">
    <source>
        <dbReference type="SAM" id="MobiDB-lite"/>
    </source>
</evidence>
<dbReference type="InterPro" id="IPR036236">
    <property type="entry name" value="Znf_C2H2_sf"/>
</dbReference>
<dbReference type="FunFam" id="3.30.160.60:FF:000624">
    <property type="entry name" value="zinc finger protein 697"/>
    <property type="match status" value="1"/>
</dbReference>
<feature type="compositionally biased region" description="Basic and acidic residues" evidence="12">
    <location>
        <begin position="314"/>
        <end position="337"/>
    </location>
</feature>
<keyword evidence="5 11" id="KW-0863">Zinc-finger</keyword>